<dbReference type="InterPro" id="IPR003660">
    <property type="entry name" value="HAMP_dom"/>
</dbReference>
<dbReference type="PROSITE" id="PS50109">
    <property type="entry name" value="HIS_KIN"/>
    <property type="match status" value="1"/>
</dbReference>
<keyword evidence="4" id="KW-1003">Cell membrane</keyword>
<keyword evidence="7" id="KW-0547">Nucleotide-binding</keyword>
<accession>A0ABV7HYB6</accession>
<dbReference type="InterPro" id="IPR050980">
    <property type="entry name" value="2C_sensor_his_kinase"/>
</dbReference>
<feature type="transmembrane region" description="Helical" evidence="10">
    <location>
        <begin position="15"/>
        <end position="35"/>
    </location>
</feature>
<evidence type="ECO:0000256" key="6">
    <source>
        <dbReference type="ARBA" id="ARBA00022679"/>
    </source>
</evidence>
<dbReference type="PANTHER" id="PTHR44936:SF10">
    <property type="entry name" value="SENSOR PROTEIN RSTB"/>
    <property type="match status" value="1"/>
</dbReference>
<evidence type="ECO:0000256" key="3">
    <source>
        <dbReference type="ARBA" id="ARBA00012438"/>
    </source>
</evidence>
<proteinExistence type="predicted"/>
<keyword evidence="6" id="KW-0808">Transferase</keyword>
<dbReference type="CDD" id="cd00075">
    <property type="entry name" value="HATPase"/>
    <property type="match status" value="1"/>
</dbReference>
<keyword evidence="8" id="KW-0418">Kinase</keyword>
<dbReference type="SUPFAM" id="SSF158472">
    <property type="entry name" value="HAMP domain-like"/>
    <property type="match status" value="1"/>
</dbReference>
<dbReference type="InterPro" id="IPR004358">
    <property type="entry name" value="Sig_transdc_His_kin-like_C"/>
</dbReference>
<evidence type="ECO:0000256" key="9">
    <source>
        <dbReference type="ARBA" id="ARBA00022840"/>
    </source>
</evidence>
<dbReference type="PANTHER" id="PTHR44936">
    <property type="entry name" value="SENSOR PROTEIN CREC"/>
    <property type="match status" value="1"/>
</dbReference>
<evidence type="ECO:0000313" key="14">
    <source>
        <dbReference type="Proteomes" id="UP001595548"/>
    </source>
</evidence>
<keyword evidence="9 13" id="KW-0067">ATP-binding</keyword>
<comment type="subcellular location">
    <subcellularLocation>
        <location evidence="2">Cell membrane</location>
        <topology evidence="2">Multi-pass membrane protein</topology>
    </subcellularLocation>
</comment>
<evidence type="ECO:0000256" key="8">
    <source>
        <dbReference type="ARBA" id="ARBA00022777"/>
    </source>
</evidence>
<keyword evidence="5" id="KW-0597">Phosphoprotein</keyword>
<evidence type="ECO:0000313" key="13">
    <source>
        <dbReference type="EMBL" id="MFC3156341.1"/>
    </source>
</evidence>
<dbReference type="InterPro" id="IPR005467">
    <property type="entry name" value="His_kinase_dom"/>
</dbReference>
<dbReference type="EMBL" id="JBHRTL010000030">
    <property type="protein sequence ID" value="MFC3156341.1"/>
    <property type="molecule type" value="Genomic_DNA"/>
</dbReference>
<keyword evidence="10" id="KW-0472">Membrane</keyword>
<evidence type="ECO:0000256" key="5">
    <source>
        <dbReference type="ARBA" id="ARBA00022553"/>
    </source>
</evidence>
<keyword evidence="14" id="KW-1185">Reference proteome</keyword>
<keyword evidence="10" id="KW-0812">Transmembrane</keyword>
<dbReference type="Gene3D" id="1.10.287.130">
    <property type="match status" value="1"/>
</dbReference>
<dbReference type="PROSITE" id="PS50885">
    <property type="entry name" value="HAMP"/>
    <property type="match status" value="1"/>
</dbReference>
<evidence type="ECO:0000256" key="7">
    <source>
        <dbReference type="ARBA" id="ARBA00022741"/>
    </source>
</evidence>
<dbReference type="Pfam" id="PF00672">
    <property type="entry name" value="HAMP"/>
    <property type="match status" value="1"/>
</dbReference>
<dbReference type="EC" id="2.7.13.3" evidence="3"/>
<evidence type="ECO:0000256" key="1">
    <source>
        <dbReference type="ARBA" id="ARBA00000085"/>
    </source>
</evidence>
<feature type="domain" description="Histidine kinase" evidence="11">
    <location>
        <begin position="233"/>
        <end position="439"/>
    </location>
</feature>
<feature type="domain" description="HAMP" evidence="12">
    <location>
        <begin position="174"/>
        <end position="225"/>
    </location>
</feature>
<evidence type="ECO:0000259" key="12">
    <source>
        <dbReference type="PROSITE" id="PS50885"/>
    </source>
</evidence>
<organism evidence="13 14">
    <name type="scientific">Gilvimarinus japonicus</name>
    <dbReference type="NCBI Taxonomy" id="1796469"/>
    <lineage>
        <taxon>Bacteria</taxon>
        <taxon>Pseudomonadati</taxon>
        <taxon>Pseudomonadota</taxon>
        <taxon>Gammaproteobacteria</taxon>
        <taxon>Cellvibrionales</taxon>
        <taxon>Cellvibrionaceae</taxon>
        <taxon>Gilvimarinus</taxon>
    </lineage>
</organism>
<gene>
    <name evidence="13" type="ORF">ACFOEB_14105</name>
</gene>
<dbReference type="SUPFAM" id="SSF55874">
    <property type="entry name" value="ATPase domain of HSP90 chaperone/DNA topoisomerase II/histidine kinase"/>
    <property type="match status" value="1"/>
</dbReference>
<dbReference type="SMART" id="SM00387">
    <property type="entry name" value="HATPase_c"/>
    <property type="match status" value="1"/>
</dbReference>
<dbReference type="CDD" id="cd00082">
    <property type="entry name" value="HisKA"/>
    <property type="match status" value="1"/>
</dbReference>
<comment type="caution">
    <text evidence="13">The sequence shown here is derived from an EMBL/GenBank/DDBJ whole genome shotgun (WGS) entry which is preliminary data.</text>
</comment>
<dbReference type="SMART" id="SM00388">
    <property type="entry name" value="HisKA"/>
    <property type="match status" value="1"/>
</dbReference>
<name>A0ABV7HYB6_9GAMM</name>
<dbReference type="InterPro" id="IPR003661">
    <property type="entry name" value="HisK_dim/P_dom"/>
</dbReference>
<protein>
    <recommendedName>
        <fullName evidence="3">histidine kinase</fullName>
        <ecNumber evidence="3">2.7.13.3</ecNumber>
    </recommendedName>
</protein>
<keyword evidence="10" id="KW-1133">Transmembrane helix</keyword>
<dbReference type="InterPro" id="IPR036097">
    <property type="entry name" value="HisK_dim/P_sf"/>
</dbReference>
<dbReference type="RefSeq" id="WP_382417536.1">
    <property type="nucleotide sequence ID" value="NZ_AP031500.1"/>
</dbReference>
<feature type="transmembrane region" description="Helical" evidence="10">
    <location>
        <begin position="156"/>
        <end position="176"/>
    </location>
</feature>
<dbReference type="Proteomes" id="UP001595548">
    <property type="component" value="Unassembled WGS sequence"/>
</dbReference>
<dbReference type="CDD" id="cd06225">
    <property type="entry name" value="HAMP"/>
    <property type="match status" value="1"/>
</dbReference>
<dbReference type="InterPro" id="IPR003594">
    <property type="entry name" value="HATPase_dom"/>
</dbReference>
<dbReference type="SUPFAM" id="SSF47384">
    <property type="entry name" value="Homodimeric domain of signal transducing histidine kinase"/>
    <property type="match status" value="1"/>
</dbReference>
<dbReference type="Pfam" id="PF00512">
    <property type="entry name" value="HisKA"/>
    <property type="match status" value="1"/>
</dbReference>
<evidence type="ECO:0000256" key="4">
    <source>
        <dbReference type="ARBA" id="ARBA00022475"/>
    </source>
</evidence>
<sequence length="446" mass="49841">MKLSFFSGFTGRLFLWFWLSLTLLLVANFFLGNYLDRHDELHQPSAQQMKDLHQYQRSLQRYAGRSSERLLKGRNRHGLAFYDPTTLEPIERDRMHWRLAELASQDTVHTLALDRGLVAIGPFLINTRDRPLLAVWVMPPQPVPIWRQALRDSPHWRLIASMALVLLLSLILARWLSRPIRHLSRAARQFGDGQLSVRVASGKGELGQLGHDFNLMAEKLQTSIATQQRLLADVSHELRSPLTRLKLAAGLLADQGSNSYIDRIEKECETLEHLVDQVLTLSRLEGSNYQEQNESTDIAEQVQQAIDDWRFQSEGKQLIYSGPSQLTVNTKPQLLQRVLDNLLSNACRYADTIEVTLSSAQAGAWQLRVSDNGPGVSAERLAHLFEPFYRGDPARGHQGNIGLGLAIAHAAAQALGANITASPAPSGGLCFTLSYPGLPHATQQST</sequence>
<dbReference type="Pfam" id="PF02518">
    <property type="entry name" value="HATPase_c"/>
    <property type="match status" value="1"/>
</dbReference>
<dbReference type="PRINTS" id="PR00344">
    <property type="entry name" value="BCTRLSENSOR"/>
</dbReference>
<comment type="catalytic activity">
    <reaction evidence="1">
        <text>ATP + protein L-histidine = ADP + protein N-phospho-L-histidine.</text>
        <dbReference type="EC" id="2.7.13.3"/>
    </reaction>
</comment>
<evidence type="ECO:0000259" key="11">
    <source>
        <dbReference type="PROSITE" id="PS50109"/>
    </source>
</evidence>
<dbReference type="Gene3D" id="6.10.340.10">
    <property type="match status" value="1"/>
</dbReference>
<evidence type="ECO:0000256" key="2">
    <source>
        <dbReference type="ARBA" id="ARBA00004651"/>
    </source>
</evidence>
<reference evidence="14" key="1">
    <citation type="journal article" date="2019" name="Int. J. Syst. Evol. Microbiol.">
        <title>The Global Catalogue of Microorganisms (GCM) 10K type strain sequencing project: providing services to taxonomists for standard genome sequencing and annotation.</title>
        <authorList>
            <consortium name="The Broad Institute Genomics Platform"/>
            <consortium name="The Broad Institute Genome Sequencing Center for Infectious Disease"/>
            <person name="Wu L."/>
            <person name="Ma J."/>
        </authorList>
    </citation>
    <scope>NUCLEOTIDE SEQUENCE [LARGE SCALE GENOMIC DNA]</scope>
    <source>
        <strain evidence="14">KCTC 52141</strain>
    </source>
</reference>
<dbReference type="SMART" id="SM00304">
    <property type="entry name" value="HAMP"/>
    <property type="match status" value="1"/>
</dbReference>
<dbReference type="Gene3D" id="3.30.565.10">
    <property type="entry name" value="Histidine kinase-like ATPase, C-terminal domain"/>
    <property type="match status" value="1"/>
</dbReference>
<dbReference type="GO" id="GO:0005524">
    <property type="term" value="F:ATP binding"/>
    <property type="evidence" value="ECO:0007669"/>
    <property type="project" value="UniProtKB-KW"/>
</dbReference>
<dbReference type="InterPro" id="IPR036890">
    <property type="entry name" value="HATPase_C_sf"/>
</dbReference>
<evidence type="ECO:0000256" key="10">
    <source>
        <dbReference type="SAM" id="Phobius"/>
    </source>
</evidence>